<evidence type="ECO:0000313" key="5">
    <source>
        <dbReference type="Proteomes" id="UP000250006"/>
    </source>
</evidence>
<comment type="caution">
    <text evidence="4">The sequence shown here is derived from an EMBL/GenBank/DDBJ whole genome shotgun (WGS) entry which is preliminary data.</text>
</comment>
<dbReference type="InterPro" id="IPR000825">
    <property type="entry name" value="SUF_FeS_clus_asmbl_SufBD_core"/>
</dbReference>
<protein>
    <submittedName>
        <fullName evidence="4">Cysteine desulfurase activator complex subunit SufB</fullName>
    </submittedName>
</protein>
<keyword evidence="5" id="KW-1185">Reference proteome</keyword>
<evidence type="ECO:0000313" key="4">
    <source>
        <dbReference type="EMBL" id="SPT54164.1"/>
    </source>
</evidence>
<feature type="domain" description="SUF system FeS cluster assembly SufBD core" evidence="2">
    <location>
        <begin position="215"/>
        <end position="449"/>
    </location>
</feature>
<dbReference type="RefSeq" id="WP_111837059.1">
    <property type="nucleotide sequence ID" value="NZ_UAPQ01000009.1"/>
</dbReference>
<dbReference type="InterPro" id="IPR010231">
    <property type="entry name" value="SUF_FeS_clus_asmbl_SufB"/>
</dbReference>
<dbReference type="InterPro" id="IPR055346">
    <property type="entry name" value="Fe-S_cluster_assembly_SufBD"/>
</dbReference>
<proteinExistence type="inferred from homology"/>
<accession>A0ABY1VPX0</accession>
<dbReference type="InterPro" id="IPR037284">
    <property type="entry name" value="SUF_FeS_clus_asmbl_SufBD_sf"/>
</dbReference>
<dbReference type="NCBIfam" id="TIGR01980">
    <property type="entry name" value="sufB"/>
    <property type="match status" value="1"/>
</dbReference>
<comment type="similarity">
    <text evidence="1">Belongs to the iron-sulfur cluster assembly SufBD family.</text>
</comment>
<evidence type="ECO:0000259" key="2">
    <source>
        <dbReference type="Pfam" id="PF01458"/>
    </source>
</evidence>
<dbReference type="PANTHER" id="PTHR30508">
    <property type="entry name" value="FES CLUSTER ASSEMBLY PROTEIN SUF"/>
    <property type="match status" value="1"/>
</dbReference>
<organism evidence="4 5">
    <name type="scientific">Actinomyces bovis</name>
    <dbReference type="NCBI Taxonomy" id="1658"/>
    <lineage>
        <taxon>Bacteria</taxon>
        <taxon>Bacillati</taxon>
        <taxon>Actinomycetota</taxon>
        <taxon>Actinomycetes</taxon>
        <taxon>Actinomycetales</taxon>
        <taxon>Actinomycetaceae</taxon>
        <taxon>Actinomyces</taxon>
    </lineage>
</organism>
<gene>
    <name evidence="4" type="ORF">NCTC11535_01868</name>
</gene>
<name>A0ABY1VPX0_9ACTO</name>
<dbReference type="InterPro" id="IPR045595">
    <property type="entry name" value="SufBD_N"/>
</dbReference>
<evidence type="ECO:0000259" key="3">
    <source>
        <dbReference type="Pfam" id="PF19295"/>
    </source>
</evidence>
<feature type="domain" description="SUF system FeS cluster assembly SufBD N-terminal" evidence="3">
    <location>
        <begin position="148"/>
        <end position="212"/>
    </location>
</feature>
<sequence length="478" mass="53379">MTSPTTEATRSDDEIIESISASYDFGWHDSDEAGAQAKRGLNEGVVREISAIKGEPEWMLAKRLKAFEIFERKPMPNWGVDLSQLDMDAVKYYVRATDRPANSWEDLPEDIKATYDRIGIPEAERARLVAGVAAQYESEVVYHQIRDDLAEQGVIFLDTDTALKEQPELMREYFGSVVPAGDNKFAALNTAVWSGGSFIYVPKGVHVEIPLQAYFRINTENMGQFERTLIIADEDSYVHYVEGCTAPIYSSDSLHSAIVEIVVKKNARVRYTTIQNWSNNVYNLVTQRATCEEGATMEWIDGNIGSKRNMKYPAVFLMGPHARGEALSIAFAGAGQHQDTGAKMVHMAPHTSSHIVSKSIARHGGRSGYRGLVQVMKNARHSKSNVLCDALLVDEISRSDTYPYVDVRTDDVEMGHEATVSKVSADQLFYLMQRGLTETEAMATIVRGFVEPIARELPMEYALELNRLIELQMENSVG</sequence>
<dbReference type="EMBL" id="UAPQ01000009">
    <property type="protein sequence ID" value="SPT54164.1"/>
    <property type="molecule type" value="Genomic_DNA"/>
</dbReference>
<reference evidence="4 5" key="1">
    <citation type="submission" date="2018-06" db="EMBL/GenBank/DDBJ databases">
        <authorList>
            <consortium name="Pathogen Informatics"/>
            <person name="Doyle S."/>
        </authorList>
    </citation>
    <scope>NUCLEOTIDE SEQUENCE [LARGE SCALE GENOMIC DNA]</scope>
    <source>
        <strain evidence="4 5">NCTC11535</strain>
    </source>
</reference>
<dbReference type="Pfam" id="PF01458">
    <property type="entry name" value="SUFBD_core"/>
    <property type="match status" value="1"/>
</dbReference>
<dbReference type="SUPFAM" id="SSF101960">
    <property type="entry name" value="Stabilizer of iron transporter SufD"/>
    <property type="match status" value="1"/>
</dbReference>
<evidence type="ECO:0000256" key="1">
    <source>
        <dbReference type="ARBA" id="ARBA00043967"/>
    </source>
</evidence>
<dbReference type="Proteomes" id="UP000250006">
    <property type="component" value="Unassembled WGS sequence"/>
</dbReference>
<dbReference type="Pfam" id="PF19295">
    <property type="entry name" value="SufBD_N"/>
    <property type="match status" value="1"/>
</dbReference>
<dbReference type="PANTHER" id="PTHR30508:SF1">
    <property type="entry name" value="UPF0051 PROTEIN ABCI8, CHLOROPLASTIC-RELATED"/>
    <property type="match status" value="1"/>
</dbReference>